<dbReference type="PROSITE" id="PS50889">
    <property type="entry name" value="S4"/>
    <property type="match status" value="1"/>
</dbReference>
<evidence type="ECO:0000256" key="4">
    <source>
        <dbReference type="PROSITE-ProRule" id="PRU00182"/>
    </source>
</evidence>
<dbReference type="CDD" id="cd00165">
    <property type="entry name" value="S4"/>
    <property type="match status" value="1"/>
</dbReference>
<dbReference type="EMBL" id="JEME01002460">
    <property type="protein sequence ID" value="KYG04217.1"/>
    <property type="molecule type" value="Genomic_DNA"/>
</dbReference>
<dbReference type="NCBIfam" id="TIGR00093">
    <property type="entry name" value="pseudouridine synthase"/>
    <property type="match status" value="1"/>
</dbReference>
<dbReference type="InterPro" id="IPR020094">
    <property type="entry name" value="TruA/RsuA/RluB/E/F_N"/>
</dbReference>
<feature type="region of interest" description="Disordered" evidence="6">
    <location>
        <begin position="249"/>
        <end position="288"/>
    </location>
</feature>
<keyword evidence="2 4" id="KW-0694">RNA-binding</keyword>
<dbReference type="SUPFAM" id="SSF55174">
    <property type="entry name" value="Alpha-L RNA-binding motif"/>
    <property type="match status" value="1"/>
</dbReference>
<protein>
    <recommendedName>
        <fullName evidence="5">Pseudouridine synthase</fullName>
        <ecNumber evidence="5">5.4.99.-</ecNumber>
    </recommendedName>
</protein>
<dbReference type="Proteomes" id="UP000075502">
    <property type="component" value="Unassembled WGS sequence"/>
</dbReference>
<dbReference type="Pfam" id="PF01479">
    <property type="entry name" value="S4"/>
    <property type="match status" value="1"/>
</dbReference>
<evidence type="ECO:0000256" key="1">
    <source>
        <dbReference type="ARBA" id="ARBA00008348"/>
    </source>
</evidence>
<sequence>MEERLQKIIARAGVASRRSAEELILAGRVRVNGRVVTELGLKADRQKDRIEVDGKRLVSEAPVYVALHKPRNVVSTLRDPEGRPTVADYVRGTGARLYPVGRLDFATSGILLMTNDGDFANGLLHPRGGVPKTYVLKVQGVMSEDDLTPWREGIRLEDGVTLPAEARVLRREGDKTWLEVTLREGRNQQIRRMGEATGWPVMRLARTTFAGVTSEGLRPGEWRALTVDELLHIREAFGVPKRIRGAVMGASSGPVDHRRAAGLARSGAKASPRGAAEAAGPSGRSRGP</sequence>
<dbReference type="AlphaFoldDB" id="A0A150TI47"/>
<dbReference type="GO" id="GO:0003723">
    <property type="term" value="F:RNA binding"/>
    <property type="evidence" value="ECO:0007669"/>
    <property type="project" value="UniProtKB-KW"/>
</dbReference>
<dbReference type="EC" id="5.4.99.-" evidence="5"/>
<comment type="caution">
    <text evidence="8">The sequence shown here is derived from an EMBL/GenBank/DDBJ whole genome shotgun (WGS) entry which is preliminary data.</text>
</comment>
<dbReference type="InterPro" id="IPR036986">
    <property type="entry name" value="S4_RNA-bd_sf"/>
</dbReference>
<dbReference type="PROSITE" id="PS01149">
    <property type="entry name" value="PSI_RSU"/>
    <property type="match status" value="1"/>
</dbReference>
<dbReference type="CDD" id="cd02870">
    <property type="entry name" value="PseudoU_synth_RsuA_like"/>
    <property type="match status" value="1"/>
</dbReference>
<dbReference type="FunFam" id="3.30.70.1560:FF:000001">
    <property type="entry name" value="Pseudouridine synthase"/>
    <property type="match status" value="1"/>
</dbReference>
<dbReference type="Gene3D" id="3.10.290.10">
    <property type="entry name" value="RNA-binding S4 domain"/>
    <property type="match status" value="1"/>
</dbReference>
<evidence type="ECO:0000313" key="9">
    <source>
        <dbReference type="Proteomes" id="UP000075502"/>
    </source>
</evidence>
<gene>
    <name evidence="8" type="ORF">BE21_48015</name>
</gene>
<reference evidence="8 9" key="1">
    <citation type="submission" date="2014-02" db="EMBL/GenBank/DDBJ databases">
        <title>The small core and large imbalanced accessory genome model reveals a collaborative survival strategy of Sorangium cellulosum strains in nature.</title>
        <authorList>
            <person name="Han K."/>
            <person name="Peng R."/>
            <person name="Blom J."/>
            <person name="Li Y.-Z."/>
        </authorList>
    </citation>
    <scope>NUCLEOTIDE SEQUENCE [LARGE SCALE GENOMIC DNA]</scope>
    <source>
        <strain evidence="8 9">So0007-03</strain>
    </source>
</reference>
<accession>A0A150TI47</accession>
<dbReference type="GO" id="GO:0000455">
    <property type="term" value="P:enzyme-directed rRNA pseudouridine synthesis"/>
    <property type="evidence" value="ECO:0007669"/>
    <property type="project" value="UniProtKB-ARBA"/>
</dbReference>
<feature type="non-terminal residue" evidence="8">
    <location>
        <position position="288"/>
    </location>
</feature>
<dbReference type="InterPro" id="IPR020103">
    <property type="entry name" value="PsdUridine_synth_cat_dom_sf"/>
</dbReference>
<dbReference type="Gene3D" id="3.30.70.580">
    <property type="entry name" value="Pseudouridine synthase I, catalytic domain, N-terminal subdomain"/>
    <property type="match status" value="1"/>
</dbReference>
<dbReference type="InterPro" id="IPR042092">
    <property type="entry name" value="PsdUridine_s_RsuA/RluB/E/F_cat"/>
</dbReference>
<dbReference type="Pfam" id="PF00849">
    <property type="entry name" value="PseudoU_synth_2"/>
    <property type="match status" value="1"/>
</dbReference>
<organism evidence="8 9">
    <name type="scientific">Sorangium cellulosum</name>
    <name type="common">Polyangium cellulosum</name>
    <dbReference type="NCBI Taxonomy" id="56"/>
    <lineage>
        <taxon>Bacteria</taxon>
        <taxon>Pseudomonadati</taxon>
        <taxon>Myxococcota</taxon>
        <taxon>Polyangia</taxon>
        <taxon>Polyangiales</taxon>
        <taxon>Polyangiaceae</taxon>
        <taxon>Sorangium</taxon>
    </lineage>
</organism>
<feature type="domain" description="RNA-binding S4" evidence="7">
    <location>
        <begin position="3"/>
        <end position="62"/>
    </location>
</feature>
<dbReference type="SMART" id="SM00363">
    <property type="entry name" value="S4"/>
    <property type="match status" value="1"/>
</dbReference>
<dbReference type="PANTHER" id="PTHR47683">
    <property type="entry name" value="PSEUDOURIDINE SYNTHASE FAMILY PROTEIN-RELATED"/>
    <property type="match status" value="1"/>
</dbReference>
<comment type="similarity">
    <text evidence="1 5">Belongs to the pseudouridine synthase RsuA family.</text>
</comment>
<keyword evidence="3 5" id="KW-0413">Isomerase</keyword>
<dbReference type="InterPro" id="IPR000748">
    <property type="entry name" value="PsdUridine_synth_RsuA/RluB/E/F"/>
</dbReference>
<evidence type="ECO:0000256" key="6">
    <source>
        <dbReference type="SAM" id="MobiDB-lite"/>
    </source>
</evidence>
<dbReference type="GO" id="GO:0120159">
    <property type="term" value="F:rRNA pseudouridine synthase activity"/>
    <property type="evidence" value="ECO:0007669"/>
    <property type="project" value="UniProtKB-ARBA"/>
</dbReference>
<dbReference type="Gene3D" id="3.30.70.1560">
    <property type="entry name" value="Alpha-L RNA-binding motif"/>
    <property type="match status" value="1"/>
</dbReference>
<name>A0A150TI47_SORCE</name>
<dbReference type="InterPro" id="IPR002942">
    <property type="entry name" value="S4_RNA-bd"/>
</dbReference>
<evidence type="ECO:0000256" key="2">
    <source>
        <dbReference type="ARBA" id="ARBA00022884"/>
    </source>
</evidence>
<evidence type="ECO:0000256" key="3">
    <source>
        <dbReference type="ARBA" id="ARBA00023235"/>
    </source>
</evidence>
<dbReference type="InterPro" id="IPR018496">
    <property type="entry name" value="PsdUridine_synth_RsuA/RluB_CS"/>
</dbReference>
<evidence type="ECO:0000256" key="5">
    <source>
        <dbReference type="RuleBase" id="RU003887"/>
    </source>
</evidence>
<dbReference type="InterPro" id="IPR006145">
    <property type="entry name" value="PsdUridine_synth_RsuA/RluA"/>
</dbReference>
<dbReference type="SUPFAM" id="SSF55120">
    <property type="entry name" value="Pseudouridine synthase"/>
    <property type="match status" value="1"/>
</dbReference>
<evidence type="ECO:0000259" key="7">
    <source>
        <dbReference type="SMART" id="SM00363"/>
    </source>
</evidence>
<evidence type="ECO:0000313" key="8">
    <source>
        <dbReference type="EMBL" id="KYG04217.1"/>
    </source>
</evidence>
<dbReference type="InterPro" id="IPR050343">
    <property type="entry name" value="RsuA_PseudoU_synthase"/>
</dbReference>
<dbReference type="GO" id="GO:0005829">
    <property type="term" value="C:cytosol"/>
    <property type="evidence" value="ECO:0007669"/>
    <property type="project" value="UniProtKB-ARBA"/>
</dbReference>
<dbReference type="FunFam" id="3.10.290.10:FF:000003">
    <property type="entry name" value="Pseudouridine synthase"/>
    <property type="match status" value="1"/>
</dbReference>
<proteinExistence type="inferred from homology"/>
<dbReference type="PANTHER" id="PTHR47683:SF2">
    <property type="entry name" value="RNA-BINDING S4 DOMAIN-CONTAINING PROTEIN"/>
    <property type="match status" value="1"/>
</dbReference>